<organism evidence="5 6">
    <name type="scientific">Xanthoceras sorbifolium</name>
    <dbReference type="NCBI Taxonomy" id="99658"/>
    <lineage>
        <taxon>Eukaryota</taxon>
        <taxon>Viridiplantae</taxon>
        <taxon>Streptophyta</taxon>
        <taxon>Embryophyta</taxon>
        <taxon>Tracheophyta</taxon>
        <taxon>Spermatophyta</taxon>
        <taxon>Magnoliopsida</taxon>
        <taxon>eudicotyledons</taxon>
        <taxon>Gunneridae</taxon>
        <taxon>Pentapetalae</taxon>
        <taxon>rosids</taxon>
        <taxon>malvids</taxon>
        <taxon>Sapindales</taxon>
        <taxon>Sapindaceae</taxon>
        <taxon>Xanthoceroideae</taxon>
        <taxon>Xanthoceras</taxon>
    </lineage>
</organism>
<sequence>MAVGETFLSAFLQVLFDRLAPHDFSFIPRPDLMRSELEKWRRMLLRMEVLLGDAEEKQLTDKLVKMWLDDLRDLAYDVEDVLDEFATETLERKLMADQANIIVDAGRALVFYTGMRSKMDDISSRLKQLWEEKDDLGLTKMTGGTSSTALPQRLSTTCIPTEPVVYG</sequence>
<dbReference type="EMBL" id="JAFEMO010000645">
    <property type="protein sequence ID" value="KAH7511034.1"/>
    <property type="molecule type" value="Genomic_DNA"/>
</dbReference>
<evidence type="ECO:0000256" key="2">
    <source>
        <dbReference type="ARBA" id="ARBA00022741"/>
    </source>
</evidence>
<name>A0ABQ8GWV9_9ROSI</name>
<feature type="domain" description="Disease resistance N-terminal" evidence="4">
    <location>
        <begin position="7"/>
        <end position="94"/>
    </location>
</feature>
<gene>
    <name evidence="5" type="ORF">JRO89_XSUnG0224600</name>
</gene>
<evidence type="ECO:0000259" key="4">
    <source>
        <dbReference type="Pfam" id="PF18052"/>
    </source>
</evidence>
<dbReference type="Proteomes" id="UP000827721">
    <property type="component" value="Unassembled WGS sequence"/>
</dbReference>
<keyword evidence="1" id="KW-0677">Repeat</keyword>
<keyword evidence="3" id="KW-0611">Plant defense</keyword>
<proteinExistence type="predicted"/>
<reference evidence="5 6" key="1">
    <citation type="submission" date="2021-02" db="EMBL/GenBank/DDBJ databases">
        <title>Plant Genome Project.</title>
        <authorList>
            <person name="Zhang R.-G."/>
        </authorList>
    </citation>
    <scope>NUCLEOTIDE SEQUENCE [LARGE SCALE GENOMIC DNA]</scope>
    <source>
        <tissue evidence="5">Leaves</tissue>
    </source>
</reference>
<dbReference type="CDD" id="cd14798">
    <property type="entry name" value="RX-CC_like"/>
    <property type="match status" value="1"/>
</dbReference>
<keyword evidence="6" id="KW-1185">Reference proteome</keyword>
<comment type="caution">
    <text evidence="5">The sequence shown here is derived from an EMBL/GenBank/DDBJ whole genome shotgun (WGS) entry which is preliminary data.</text>
</comment>
<evidence type="ECO:0000256" key="1">
    <source>
        <dbReference type="ARBA" id="ARBA00022737"/>
    </source>
</evidence>
<dbReference type="Pfam" id="PF18052">
    <property type="entry name" value="Rx_N"/>
    <property type="match status" value="1"/>
</dbReference>
<evidence type="ECO:0000256" key="3">
    <source>
        <dbReference type="ARBA" id="ARBA00022821"/>
    </source>
</evidence>
<dbReference type="InterPro" id="IPR038005">
    <property type="entry name" value="RX-like_CC"/>
</dbReference>
<evidence type="ECO:0000313" key="6">
    <source>
        <dbReference type="Proteomes" id="UP000827721"/>
    </source>
</evidence>
<keyword evidence="2" id="KW-0547">Nucleotide-binding</keyword>
<evidence type="ECO:0000313" key="5">
    <source>
        <dbReference type="EMBL" id="KAH7511034.1"/>
    </source>
</evidence>
<accession>A0ABQ8GWV9</accession>
<dbReference type="Gene3D" id="1.20.5.4130">
    <property type="match status" value="1"/>
</dbReference>
<protein>
    <recommendedName>
        <fullName evidence="4">Disease resistance N-terminal domain-containing protein</fullName>
    </recommendedName>
</protein>
<dbReference type="InterPro" id="IPR041118">
    <property type="entry name" value="Rx_N"/>
</dbReference>